<evidence type="ECO:0000256" key="1">
    <source>
        <dbReference type="ARBA" id="ARBA00006711"/>
    </source>
</evidence>
<evidence type="ECO:0000256" key="3">
    <source>
        <dbReference type="ARBA" id="ARBA00013725"/>
    </source>
</evidence>
<comment type="similarity">
    <text evidence="1 10">Belongs to the RNA polymerase subunit omega family.</text>
</comment>
<keyword evidence="6 10" id="KW-0548">Nucleotidyltransferase</keyword>
<dbReference type="PANTHER" id="PTHR34476">
    <property type="entry name" value="DNA-DIRECTED RNA POLYMERASE SUBUNIT OMEGA"/>
    <property type="match status" value="1"/>
</dbReference>
<proteinExistence type="inferred from homology"/>
<dbReference type="HAMAP" id="MF_00366">
    <property type="entry name" value="RNApol_bact_RpoZ"/>
    <property type="match status" value="1"/>
</dbReference>
<comment type="caution">
    <text evidence="11">The sequence shown here is derived from an EMBL/GenBank/DDBJ whole genome shotgun (WGS) entry which is preliminary data.</text>
</comment>
<comment type="catalytic activity">
    <reaction evidence="9 10">
        <text>RNA(n) + a ribonucleoside 5'-triphosphate = RNA(n+1) + diphosphate</text>
        <dbReference type="Rhea" id="RHEA:21248"/>
        <dbReference type="Rhea" id="RHEA-COMP:14527"/>
        <dbReference type="Rhea" id="RHEA-COMP:17342"/>
        <dbReference type="ChEBI" id="CHEBI:33019"/>
        <dbReference type="ChEBI" id="CHEBI:61557"/>
        <dbReference type="ChEBI" id="CHEBI:140395"/>
        <dbReference type="EC" id="2.7.7.6"/>
    </reaction>
</comment>
<protein>
    <recommendedName>
        <fullName evidence="3 10">DNA-directed RNA polymerase subunit omega</fullName>
        <shortName evidence="10">RNAP omega subunit</shortName>
        <ecNumber evidence="2 10">2.7.7.6</ecNumber>
    </recommendedName>
    <alternativeName>
        <fullName evidence="10">RNA polymerase omega subunit</fullName>
    </alternativeName>
    <alternativeName>
        <fullName evidence="8 10">Transcriptase subunit omega</fullName>
    </alternativeName>
</protein>
<accession>A0ABS4JC96</accession>
<evidence type="ECO:0000256" key="9">
    <source>
        <dbReference type="ARBA" id="ARBA00048552"/>
    </source>
</evidence>
<dbReference type="EC" id="2.7.7.6" evidence="2 10"/>
<gene>
    <name evidence="10" type="primary">rpoZ</name>
    <name evidence="11" type="ORF">J2Z69_000366</name>
</gene>
<evidence type="ECO:0000256" key="4">
    <source>
        <dbReference type="ARBA" id="ARBA00022478"/>
    </source>
</evidence>
<keyword evidence="12" id="KW-1185">Reference proteome</keyword>
<keyword evidence="5 10" id="KW-0808">Transferase</keyword>
<dbReference type="GO" id="GO:0003899">
    <property type="term" value="F:DNA-directed RNA polymerase activity"/>
    <property type="evidence" value="ECO:0007669"/>
    <property type="project" value="UniProtKB-EC"/>
</dbReference>
<comment type="function">
    <text evidence="10">Promotes RNA polymerase assembly. Latches the N- and C-terminal regions of the beta' subunit thereby facilitating its interaction with the beta and alpha subunits.</text>
</comment>
<dbReference type="Pfam" id="PF01192">
    <property type="entry name" value="RNA_pol_Rpb6"/>
    <property type="match status" value="1"/>
</dbReference>
<evidence type="ECO:0000313" key="12">
    <source>
        <dbReference type="Proteomes" id="UP001519288"/>
    </source>
</evidence>
<dbReference type="Proteomes" id="UP001519288">
    <property type="component" value="Unassembled WGS sequence"/>
</dbReference>
<dbReference type="PANTHER" id="PTHR34476:SF1">
    <property type="entry name" value="DNA-DIRECTED RNA POLYMERASE SUBUNIT OMEGA"/>
    <property type="match status" value="1"/>
</dbReference>
<reference evidence="11 12" key="1">
    <citation type="submission" date="2021-03" db="EMBL/GenBank/DDBJ databases">
        <title>Genomic Encyclopedia of Type Strains, Phase IV (KMG-IV): sequencing the most valuable type-strain genomes for metagenomic binning, comparative biology and taxonomic classification.</title>
        <authorList>
            <person name="Goeker M."/>
        </authorList>
    </citation>
    <scope>NUCLEOTIDE SEQUENCE [LARGE SCALE GENOMIC DNA]</scope>
    <source>
        <strain evidence="11 12">DSM 26806</strain>
    </source>
</reference>
<evidence type="ECO:0000256" key="2">
    <source>
        <dbReference type="ARBA" id="ARBA00012418"/>
    </source>
</evidence>
<dbReference type="Gene3D" id="3.90.940.10">
    <property type="match status" value="1"/>
</dbReference>
<keyword evidence="4 10" id="KW-0240">DNA-directed RNA polymerase</keyword>
<dbReference type="SMART" id="SM01409">
    <property type="entry name" value="RNA_pol_Rpb6"/>
    <property type="match status" value="1"/>
</dbReference>
<evidence type="ECO:0000256" key="8">
    <source>
        <dbReference type="ARBA" id="ARBA00029924"/>
    </source>
</evidence>
<dbReference type="SUPFAM" id="SSF63562">
    <property type="entry name" value="RPB6/omega subunit-like"/>
    <property type="match status" value="1"/>
</dbReference>
<evidence type="ECO:0000256" key="10">
    <source>
        <dbReference type="HAMAP-Rule" id="MF_00366"/>
    </source>
</evidence>
<evidence type="ECO:0000256" key="6">
    <source>
        <dbReference type="ARBA" id="ARBA00022695"/>
    </source>
</evidence>
<dbReference type="InterPro" id="IPR036161">
    <property type="entry name" value="RPB6/omega-like_sf"/>
</dbReference>
<evidence type="ECO:0000256" key="7">
    <source>
        <dbReference type="ARBA" id="ARBA00023163"/>
    </source>
</evidence>
<organism evidence="11 12">
    <name type="scientific">Paenibacillus shirakamiensis</name>
    <dbReference type="NCBI Taxonomy" id="1265935"/>
    <lineage>
        <taxon>Bacteria</taxon>
        <taxon>Bacillati</taxon>
        <taxon>Bacillota</taxon>
        <taxon>Bacilli</taxon>
        <taxon>Bacillales</taxon>
        <taxon>Paenibacillaceae</taxon>
        <taxon>Paenibacillus</taxon>
    </lineage>
</organism>
<evidence type="ECO:0000313" key="11">
    <source>
        <dbReference type="EMBL" id="MBP1999347.1"/>
    </source>
</evidence>
<sequence length="92" mass="10424">MPFRSTAAFQLEEVSVLLYPSIDKMLEKVDSKYSLVVAASRRARQLREGGTTDMRQPKSHKQVGVALEEIYTDLVRIKRDGQSLANLDNLDK</sequence>
<name>A0ABS4JC96_9BACL</name>
<keyword evidence="7 10" id="KW-0804">Transcription</keyword>
<dbReference type="GO" id="GO:0000428">
    <property type="term" value="C:DNA-directed RNA polymerase complex"/>
    <property type="evidence" value="ECO:0007669"/>
    <property type="project" value="UniProtKB-KW"/>
</dbReference>
<dbReference type="EMBL" id="JAGGLD010000001">
    <property type="protein sequence ID" value="MBP1999347.1"/>
    <property type="molecule type" value="Genomic_DNA"/>
</dbReference>
<evidence type="ECO:0000256" key="5">
    <source>
        <dbReference type="ARBA" id="ARBA00022679"/>
    </source>
</evidence>
<comment type="subunit">
    <text evidence="10">The RNAP catalytic core consists of 2 alpha, 1 beta, 1 beta' and 1 omega subunit. When a sigma factor is associated with the core the holoenzyme is formed, which can initiate transcription.</text>
</comment>
<dbReference type="NCBIfam" id="TIGR00690">
    <property type="entry name" value="rpoZ"/>
    <property type="match status" value="1"/>
</dbReference>
<dbReference type="InterPro" id="IPR006110">
    <property type="entry name" value="Pol_omega/Rpo6/RPB6"/>
</dbReference>
<dbReference type="InterPro" id="IPR003716">
    <property type="entry name" value="DNA-dir_RNA_pol_omega"/>
</dbReference>